<dbReference type="InterPro" id="IPR056822">
    <property type="entry name" value="TEN_NHL"/>
</dbReference>
<evidence type="ECO:0000256" key="1">
    <source>
        <dbReference type="ARBA" id="ARBA00022536"/>
    </source>
</evidence>
<evidence type="ECO:0000313" key="7">
    <source>
        <dbReference type="Proteomes" id="UP000887013"/>
    </source>
</evidence>
<dbReference type="InterPro" id="IPR051216">
    <property type="entry name" value="Teneurin"/>
</dbReference>
<dbReference type="Proteomes" id="UP000887013">
    <property type="component" value="Unassembled WGS sequence"/>
</dbReference>
<dbReference type="SUPFAM" id="SSF63829">
    <property type="entry name" value="Calcium-dependent phosphotriesterase"/>
    <property type="match status" value="1"/>
</dbReference>
<dbReference type="Pfam" id="PF25023">
    <property type="entry name" value="TEN_YD-shell"/>
    <property type="match status" value="1"/>
</dbReference>
<evidence type="ECO:0000256" key="3">
    <source>
        <dbReference type="ARBA" id="ARBA00023157"/>
    </source>
</evidence>
<gene>
    <name evidence="6" type="primary">Ten-m</name>
    <name evidence="6" type="ORF">NPIL_558791</name>
</gene>
<evidence type="ECO:0000259" key="4">
    <source>
        <dbReference type="Pfam" id="PF25021"/>
    </source>
</evidence>
<dbReference type="GO" id="GO:0008045">
    <property type="term" value="P:motor neuron axon guidance"/>
    <property type="evidence" value="ECO:0007669"/>
    <property type="project" value="TreeGrafter"/>
</dbReference>
<feature type="domain" description="Teneurin NHL" evidence="4">
    <location>
        <begin position="16"/>
        <end position="174"/>
    </location>
</feature>
<dbReference type="Gene3D" id="2.120.10.30">
    <property type="entry name" value="TolB, C-terminal domain"/>
    <property type="match status" value="1"/>
</dbReference>
<protein>
    <submittedName>
        <fullName evidence="6">Teneurin-m</fullName>
    </submittedName>
</protein>
<keyword evidence="2" id="KW-0677">Repeat</keyword>
<dbReference type="InterPro" id="IPR056823">
    <property type="entry name" value="TEN-like_YD-shell"/>
</dbReference>
<dbReference type="PANTHER" id="PTHR11219:SF72">
    <property type="entry name" value="TENEURIN-M"/>
    <property type="match status" value="1"/>
</dbReference>
<name>A0A8X6UIQ5_NEPPI</name>
<sequence length="278" mass="30968">MIFHNFQENNSSLQFLPQVNLRWPTELSINPLDGSLHILDDHLVLRVTPDNRLKVVVGRPLQCPSDPREKSDLATDVYLESPQGIAFAPNGDLYIAESDSQTVNRVRVVGSDGRISRFAGAESKCSCLEETCSCFDEEHVLAATTKLSTISSITVSPDGLLHICDQGNLRIRSVTASLPQLNDLSEYNIYSPESQEIYVFNRHGQHIATRNTISGKDVYTFSYNVNTSFGKLSTVTDAAGNKIYILRDYNNQVSFVNYFNCFQSLSNIVSINNSDSFP</sequence>
<feature type="domain" description="Teneurin-like YD-shell" evidence="5">
    <location>
        <begin position="186"/>
        <end position="258"/>
    </location>
</feature>
<comment type="caution">
    <text evidence="6">The sequence shown here is derived from an EMBL/GenBank/DDBJ whole genome shotgun (WGS) entry which is preliminary data.</text>
</comment>
<evidence type="ECO:0000256" key="2">
    <source>
        <dbReference type="ARBA" id="ARBA00022737"/>
    </source>
</evidence>
<keyword evidence="3" id="KW-1015">Disulfide bond</keyword>
<evidence type="ECO:0000313" key="6">
    <source>
        <dbReference type="EMBL" id="GFU21466.1"/>
    </source>
</evidence>
<dbReference type="OrthoDB" id="442731at2759"/>
<reference evidence="6" key="1">
    <citation type="submission" date="2020-08" db="EMBL/GenBank/DDBJ databases">
        <title>Multicomponent nature underlies the extraordinary mechanical properties of spider dragline silk.</title>
        <authorList>
            <person name="Kono N."/>
            <person name="Nakamura H."/>
            <person name="Mori M."/>
            <person name="Yoshida Y."/>
            <person name="Ohtoshi R."/>
            <person name="Malay A.D."/>
            <person name="Moran D.A.P."/>
            <person name="Tomita M."/>
            <person name="Numata K."/>
            <person name="Arakawa K."/>
        </authorList>
    </citation>
    <scope>NUCLEOTIDE SEQUENCE</scope>
</reference>
<dbReference type="AlphaFoldDB" id="A0A8X6UIQ5"/>
<dbReference type="PANTHER" id="PTHR11219">
    <property type="entry name" value="TENEURIN AND N-ACETYLGLUCOSAMINE-1-PHOSPHODIESTER ALPHA-N-ACETYLGLUCOSAMINIDASE"/>
    <property type="match status" value="1"/>
</dbReference>
<keyword evidence="7" id="KW-1185">Reference proteome</keyword>
<dbReference type="Pfam" id="PF25021">
    <property type="entry name" value="TEN_NHL"/>
    <property type="match status" value="1"/>
</dbReference>
<accession>A0A8X6UIQ5</accession>
<dbReference type="InterPro" id="IPR011042">
    <property type="entry name" value="6-blade_b-propeller_TolB-like"/>
</dbReference>
<dbReference type="EMBL" id="BMAW01127525">
    <property type="protein sequence ID" value="GFU21466.1"/>
    <property type="molecule type" value="Genomic_DNA"/>
</dbReference>
<proteinExistence type="predicted"/>
<keyword evidence="1" id="KW-0245">EGF-like domain</keyword>
<evidence type="ECO:0000259" key="5">
    <source>
        <dbReference type="Pfam" id="PF25023"/>
    </source>
</evidence>
<organism evidence="6 7">
    <name type="scientific">Nephila pilipes</name>
    <name type="common">Giant wood spider</name>
    <name type="synonym">Nephila maculata</name>
    <dbReference type="NCBI Taxonomy" id="299642"/>
    <lineage>
        <taxon>Eukaryota</taxon>
        <taxon>Metazoa</taxon>
        <taxon>Ecdysozoa</taxon>
        <taxon>Arthropoda</taxon>
        <taxon>Chelicerata</taxon>
        <taxon>Arachnida</taxon>
        <taxon>Araneae</taxon>
        <taxon>Araneomorphae</taxon>
        <taxon>Entelegynae</taxon>
        <taxon>Araneoidea</taxon>
        <taxon>Nephilidae</taxon>
        <taxon>Nephila</taxon>
    </lineage>
</organism>